<dbReference type="STRING" id="946677.SAMN05444484_102366"/>
<dbReference type="InterPro" id="IPR050097">
    <property type="entry name" value="Ferredoxin-NADP_redctase_2"/>
</dbReference>
<reference evidence="5" key="1">
    <citation type="submission" date="2016-11" db="EMBL/GenBank/DDBJ databases">
        <authorList>
            <person name="Varghese N."/>
            <person name="Submissions S."/>
        </authorList>
    </citation>
    <scope>NUCLEOTIDE SEQUENCE [LARGE SCALE GENOMIC DNA]</scope>
    <source>
        <strain evidence="5">DSM 24724</strain>
    </source>
</reference>
<keyword evidence="5" id="KW-1185">Reference proteome</keyword>
<proteinExistence type="predicted"/>
<accession>A0A1M7CZR3</accession>
<dbReference type="InterPro" id="IPR023753">
    <property type="entry name" value="FAD/NAD-binding_dom"/>
</dbReference>
<name>A0A1M7CZR3_9FLAO</name>
<dbReference type="Proteomes" id="UP000184028">
    <property type="component" value="Unassembled WGS sequence"/>
</dbReference>
<gene>
    <name evidence="4" type="ORF">SAMN05444484_102366</name>
</gene>
<dbReference type="SUPFAM" id="SSF51905">
    <property type="entry name" value="FAD/NAD(P)-binding domain"/>
    <property type="match status" value="1"/>
</dbReference>
<dbReference type="GO" id="GO:0016491">
    <property type="term" value="F:oxidoreductase activity"/>
    <property type="evidence" value="ECO:0007669"/>
    <property type="project" value="UniProtKB-KW"/>
</dbReference>
<organism evidence="4 5">
    <name type="scientific">Flavobacterium chilense</name>
    <dbReference type="NCBI Taxonomy" id="946677"/>
    <lineage>
        <taxon>Bacteria</taxon>
        <taxon>Pseudomonadati</taxon>
        <taxon>Bacteroidota</taxon>
        <taxon>Flavobacteriia</taxon>
        <taxon>Flavobacteriales</taxon>
        <taxon>Flavobacteriaceae</taxon>
        <taxon>Flavobacterium</taxon>
    </lineage>
</organism>
<dbReference type="PANTHER" id="PTHR48105">
    <property type="entry name" value="THIOREDOXIN REDUCTASE 1-RELATED-RELATED"/>
    <property type="match status" value="1"/>
</dbReference>
<evidence type="ECO:0000313" key="4">
    <source>
        <dbReference type="EMBL" id="SHL72726.1"/>
    </source>
</evidence>
<keyword evidence="2" id="KW-0560">Oxidoreductase</keyword>
<keyword evidence="1" id="KW-0285">Flavoprotein</keyword>
<dbReference type="Gene3D" id="3.50.50.60">
    <property type="entry name" value="FAD/NAD(P)-binding domain"/>
    <property type="match status" value="2"/>
</dbReference>
<evidence type="ECO:0000313" key="5">
    <source>
        <dbReference type="Proteomes" id="UP000184028"/>
    </source>
</evidence>
<dbReference type="InterPro" id="IPR036188">
    <property type="entry name" value="FAD/NAD-bd_sf"/>
</dbReference>
<sequence>MINSNIYDVIIIGGSYSGLSAAMSLGRSLRQVLVIDSGLPCNRQTPHSHNFITQDGEKPAVISAKAKLQVDLYKTVHFYNGLAVKAVRKENGFEISTESGEVFSAGKILFATGVKDLLPEIKGFADCWGISVLHCPYCHGYEVKNEKTAIIANGEIGFDFAKLISNWTKDLRLCTNGKSTLTLEQTEILTKHGVQIFEDEIDSFEHKEGYIQNIIFKNDVKVAVKAIYARPSFEQHCSLPIDLGCEVSEQGLLKVDAMQKTSIANVYASGDCTTQMRSVAIAVSTGSFAGAVMNKELIEEYFSLI</sequence>
<evidence type="ECO:0000256" key="2">
    <source>
        <dbReference type="ARBA" id="ARBA00023002"/>
    </source>
</evidence>
<dbReference type="AlphaFoldDB" id="A0A1M7CZR3"/>
<feature type="domain" description="FAD/NAD(P)-binding" evidence="3">
    <location>
        <begin position="7"/>
        <end position="286"/>
    </location>
</feature>
<evidence type="ECO:0000259" key="3">
    <source>
        <dbReference type="Pfam" id="PF07992"/>
    </source>
</evidence>
<protein>
    <submittedName>
        <fullName evidence="4">Thioredoxin reductase</fullName>
    </submittedName>
</protein>
<dbReference type="RefSeq" id="WP_068841838.1">
    <property type="nucleotide sequence ID" value="NZ_FRBT01000002.1"/>
</dbReference>
<evidence type="ECO:0000256" key="1">
    <source>
        <dbReference type="ARBA" id="ARBA00022630"/>
    </source>
</evidence>
<dbReference type="OrthoDB" id="9806179at2"/>
<dbReference type="PRINTS" id="PR00368">
    <property type="entry name" value="FADPNR"/>
</dbReference>
<dbReference type="Pfam" id="PF07992">
    <property type="entry name" value="Pyr_redox_2"/>
    <property type="match status" value="1"/>
</dbReference>
<dbReference type="PRINTS" id="PR00469">
    <property type="entry name" value="PNDRDTASEII"/>
</dbReference>
<dbReference type="EMBL" id="FRBT01000002">
    <property type="protein sequence ID" value="SHL72726.1"/>
    <property type="molecule type" value="Genomic_DNA"/>
</dbReference>